<feature type="chain" id="PRO_5044555309" evidence="1">
    <location>
        <begin position="20"/>
        <end position="169"/>
    </location>
</feature>
<organism evidence="3 4">
    <name type="scientific">Lutzomyia longipalpis</name>
    <name type="common">Sand fly</name>
    <dbReference type="NCBI Taxonomy" id="7200"/>
    <lineage>
        <taxon>Eukaryota</taxon>
        <taxon>Metazoa</taxon>
        <taxon>Ecdysozoa</taxon>
        <taxon>Arthropoda</taxon>
        <taxon>Hexapoda</taxon>
        <taxon>Insecta</taxon>
        <taxon>Pterygota</taxon>
        <taxon>Neoptera</taxon>
        <taxon>Endopterygota</taxon>
        <taxon>Diptera</taxon>
        <taxon>Nematocera</taxon>
        <taxon>Psychodoidea</taxon>
        <taxon>Psychodidae</taxon>
        <taxon>Lutzomyia</taxon>
        <taxon>Lutzomyia</taxon>
    </lineage>
</organism>
<keyword evidence="4" id="KW-1185">Reference proteome</keyword>
<dbReference type="AlphaFoldDB" id="A0A1B0CI62"/>
<dbReference type="EnsemblMetazoa" id="LLOJ004124-RA">
    <property type="protein sequence ID" value="LLOJ004124-PA"/>
    <property type="gene ID" value="LLOJ004124"/>
</dbReference>
<feature type="signal peptide" evidence="1">
    <location>
        <begin position="1"/>
        <end position="19"/>
    </location>
</feature>
<reference evidence="2" key="2">
    <citation type="journal article" date="2020" name="BMC">
        <title>Leishmania infection induces a limited differential gene expression in the sand fly midgut.</title>
        <authorList>
            <person name="Coutinho-Abreu I.V."/>
            <person name="Serafim T.D."/>
            <person name="Meneses C."/>
            <person name="Kamhawi S."/>
            <person name="Oliveira F."/>
            <person name="Valenzuela J.G."/>
        </authorList>
    </citation>
    <scope>NUCLEOTIDE SEQUENCE</scope>
    <source>
        <strain evidence="2">Jacobina</strain>
        <tissue evidence="2">Midgut</tissue>
    </source>
</reference>
<evidence type="ECO:0000313" key="3">
    <source>
        <dbReference type="EnsemblMetazoa" id="LLOJ004124-PA"/>
    </source>
</evidence>
<evidence type="ECO:0000256" key="1">
    <source>
        <dbReference type="SAM" id="SignalP"/>
    </source>
</evidence>
<reference evidence="4" key="1">
    <citation type="submission" date="2012-05" db="EMBL/GenBank/DDBJ databases">
        <title>Whole Genome Assembly of Lutzomyia longipalpis.</title>
        <authorList>
            <person name="Richards S."/>
            <person name="Qu C."/>
            <person name="Dillon R."/>
            <person name="Worley K."/>
            <person name="Scherer S."/>
            <person name="Batterton M."/>
            <person name="Taylor A."/>
            <person name="Hawes A."/>
            <person name="Hernandez B."/>
            <person name="Kovar C."/>
            <person name="Mandapat C."/>
            <person name="Pham C."/>
            <person name="Qu C."/>
            <person name="Jing C."/>
            <person name="Bess C."/>
            <person name="Bandaranaike D."/>
            <person name="Ngo D."/>
            <person name="Ongeri F."/>
            <person name="Arias F."/>
            <person name="Lara F."/>
            <person name="Weissenberger G."/>
            <person name="Kamau G."/>
            <person name="Han H."/>
            <person name="Shen H."/>
            <person name="Dinh H."/>
            <person name="Khalil I."/>
            <person name="Jones J."/>
            <person name="Shafer J."/>
            <person name="Jayaseelan J."/>
            <person name="Quiroz J."/>
            <person name="Blankenburg K."/>
            <person name="Nguyen L."/>
            <person name="Jackson L."/>
            <person name="Francisco L."/>
            <person name="Tang L.-Y."/>
            <person name="Pu L.-L."/>
            <person name="Perales L."/>
            <person name="Lorensuhewa L."/>
            <person name="Munidasa M."/>
            <person name="Coyle M."/>
            <person name="Taylor M."/>
            <person name="Puazo M."/>
            <person name="Firestine M."/>
            <person name="Scheel M."/>
            <person name="Javaid M."/>
            <person name="Wang M."/>
            <person name="Li M."/>
            <person name="Tabassum N."/>
            <person name="Saada N."/>
            <person name="Osuji N."/>
            <person name="Aqrawi P."/>
            <person name="Fu Q."/>
            <person name="Thornton R."/>
            <person name="Raj R."/>
            <person name="Goodspeed R."/>
            <person name="Mata R."/>
            <person name="Najjar R."/>
            <person name="Gubbala S."/>
            <person name="Lee S."/>
            <person name="Denson S."/>
            <person name="Patil S."/>
            <person name="Macmil S."/>
            <person name="Qi S."/>
            <person name="Matskevitch T."/>
            <person name="Palculict T."/>
            <person name="Mathew T."/>
            <person name="Vee V."/>
            <person name="Velamala V."/>
            <person name="Korchina V."/>
            <person name="Cai W."/>
            <person name="Liu W."/>
            <person name="Dai W."/>
            <person name="Zou X."/>
            <person name="Zhu Y."/>
            <person name="Zhang Y."/>
            <person name="Wu Y.-Q."/>
            <person name="Xin Y."/>
            <person name="Nazarath L."/>
            <person name="Kovar C."/>
            <person name="Han Y."/>
            <person name="Muzny D."/>
            <person name="Gibbs R."/>
        </authorList>
    </citation>
    <scope>NUCLEOTIDE SEQUENCE [LARGE SCALE GENOMIC DNA]</scope>
    <source>
        <strain evidence="4">Jacobina</strain>
    </source>
</reference>
<name>A0A1B0CI62_LUTLO</name>
<dbReference type="VEuPathDB" id="VectorBase:LLONM1_006030"/>
<dbReference type="VEuPathDB" id="VectorBase:LLOJ004124"/>
<protein>
    <submittedName>
        <fullName evidence="2">Putative secreted protein</fullName>
    </submittedName>
</protein>
<proteinExistence type="predicted"/>
<accession>A0A1B0CI62</accession>
<keyword evidence="1" id="KW-0732">Signal</keyword>
<dbReference type="EMBL" id="AJWK01013051">
    <property type="status" value="NOT_ANNOTATED_CDS"/>
    <property type="molecule type" value="Genomic_DNA"/>
</dbReference>
<dbReference type="Proteomes" id="UP000092461">
    <property type="component" value="Unassembled WGS sequence"/>
</dbReference>
<sequence>MKIKFLILIIYCAFCASYGKSIEKKAPWYNPNQMVFDSVPIQDQNYFITLHLALGLNERAHAAPFDPASDHAKRDPVEPLDLPQDINLSQETYYHLKSINTPQDFSTELLDWTEDSFDLSDDEIHEMVVKNSILPHKWPAVHHTWRCWTSMLPILNILRISRNLYKQFS</sequence>
<reference evidence="3" key="3">
    <citation type="submission" date="2020-05" db="UniProtKB">
        <authorList>
            <consortium name="EnsemblMetazoa"/>
        </authorList>
    </citation>
    <scope>IDENTIFICATION</scope>
    <source>
        <strain evidence="3">Jacobina</strain>
    </source>
</reference>
<evidence type="ECO:0000313" key="4">
    <source>
        <dbReference type="Proteomes" id="UP000092461"/>
    </source>
</evidence>
<dbReference type="EMBL" id="GITU01004536">
    <property type="protein sequence ID" value="MBC1173239.1"/>
    <property type="molecule type" value="Transcribed_RNA"/>
</dbReference>
<evidence type="ECO:0000313" key="2">
    <source>
        <dbReference type="EMBL" id="MBC1173239.1"/>
    </source>
</evidence>